<dbReference type="OrthoDB" id="273564at2"/>
<dbReference type="SUPFAM" id="SSF49879">
    <property type="entry name" value="SMAD/FHA domain"/>
    <property type="match status" value="1"/>
</dbReference>
<comment type="caution">
    <text evidence="3">The sequence shown here is derived from an EMBL/GenBank/DDBJ whole genome shotgun (WGS) entry which is preliminary data.</text>
</comment>
<dbReference type="CDD" id="cd00060">
    <property type="entry name" value="FHA"/>
    <property type="match status" value="1"/>
</dbReference>
<dbReference type="NCBIfam" id="TIGR03354">
    <property type="entry name" value="VI_FHA"/>
    <property type="match status" value="1"/>
</dbReference>
<gene>
    <name evidence="3" type="ORF">C1N32_00225</name>
</gene>
<proteinExistence type="predicted"/>
<dbReference type="InterPro" id="IPR008984">
    <property type="entry name" value="SMAD_FHA_dom_sf"/>
</dbReference>
<dbReference type="InterPro" id="IPR017735">
    <property type="entry name" value="T6SS_FHA"/>
</dbReference>
<reference evidence="3 4" key="1">
    <citation type="submission" date="2018-01" db="EMBL/GenBank/DDBJ databases">
        <title>Draft genome sequences of six Vibrio diazotrophicus strains isolated from deep-sea sediments of the Baltic Sea.</title>
        <authorList>
            <person name="Castillo D."/>
            <person name="Vandieken V."/>
            <person name="Chiang O."/>
            <person name="Middelboe M."/>
        </authorList>
    </citation>
    <scope>NUCLEOTIDE SEQUENCE [LARGE SCALE GENOMIC DNA]</scope>
    <source>
        <strain evidence="3 4">60.27F</strain>
    </source>
</reference>
<accession>A0A2J8I8U2</accession>
<feature type="domain" description="FHA" evidence="1">
    <location>
        <begin position="35"/>
        <end position="102"/>
    </location>
</feature>
<dbReference type="InterPro" id="IPR000253">
    <property type="entry name" value="FHA_dom"/>
</dbReference>
<dbReference type="RefSeq" id="WP_102965308.1">
    <property type="nucleotide sequence ID" value="NZ_POSK01000001.1"/>
</dbReference>
<organism evidence="3 4">
    <name type="scientific">Vibrio diazotrophicus</name>
    <dbReference type="NCBI Taxonomy" id="685"/>
    <lineage>
        <taxon>Bacteria</taxon>
        <taxon>Pseudomonadati</taxon>
        <taxon>Pseudomonadota</taxon>
        <taxon>Gammaproteobacteria</taxon>
        <taxon>Vibrionales</taxon>
        <taxon>Vibrionaceae</taxon>
        <taxon>Vibrio</taxon>
    </lineage>
</organism>
<evidence type="ECO:0000259" key="2">
    <source>
        <dbReference type="Pfam" id="PF20232"/>
    </source>
</evidence>
<evidence type="ECO:0000313" key="3">
    <source>
        <dbReference type="EMBL" id="PNI06919.1"/>
    </source>
</evidence>
<dbReference type="Proteomes" id="UP000236449">
    <property type="component" value="Unassembled WGS sequence"/>
</dbReference>
<protein>
    <submittedName>
        <fullName evidence="3">Type VI secretion system-associated FHA domain protein TagH</fullName>
    </submittedName>
</protein>
<dbReference type="Pfam" id="PF00498">
    <property type="entry name" value="FHA"/>
    <property type="match status" value="1"/>
</dbReference>
<dbReference type="Gene3D" id="2.60.200.20">
    <property type="match status" value="1"/>
</dbReference>
<dbReference type="InterPro" id="IPR046883">
    <property type="entry name" value="T6SS_FHA_C"/>
</dbReference>
<dbReference type="AlphaFoldDB" id="A0A2J8I8U2"/>
<feature type="domain" description="Type VI secretion system FHA" evidence="2">
    <location>
        <begin position="297"/>
        <end position="474"/>
    </location>
</feature>
<dbReference type="EMBL" id="POSK01000001">
    <property type="protein sequence ID" value="PNI06919.1"/>
    <property type="molecule type" value="Genomic_DNA"/>
</dbReference>
<dbReference type="Pfam" id="PF20232">
    <property type="entry name" value="T6SS_FHA_C"/>
    <property type="match status" value="1"/>
</dbReference>
<evidence type="ECO:0000259" key="1">
    <source>
        <dbReference type="Pfam" id="PF00498"/>
    </source>
</evidence>
<name>A0A2J8I8U2_VIBDI</name>
<sequence length="483" mass="54923">MTRLNKPSLTLLVTNTQQLEAGKSAQFSWSNHGGTIGSSTLDTWYLQDGDGHVFEQHCEVLFVDNDFCIKDLSGETYINGSLMPVGRGKLVRLKQKDEIQLGNLCLRTLVEKSKNDDESDLRLETLLLLDKERLVSTETPVWGREEQQTVNILDPIIILEEQAANLVSQDITDHGVSNIQKSSSVECLIPKTNHLNHKKTYSFQANNEFEITSSIILKKNSQIDFKNAWYADFEAENHTTHAIRETEDHLSKGITMDEKELDLLEEEVAKSVSPTPSNRYDDDLSVSHLVAGPVLLGLGVNVSQSTDMHSMQLLSKEFGESIQACIHGLIELHQQMKVGRYGSMNRRLQPIEDNPLRLGLGYEETIQTLYDADRSMVHLSAPAAIAESLKNIGDHNAVVQSATSEALHQLLEAFSPQVLLRRFQQYRRNTEQSSASHDTWAWDMYCSYHQELTSQRQNGFENLFWEIFEQSYDRKIREKQREL</sequence>
<evidence type="ECO:0000313" key="4">
    <source>
        <dbReference type="Proteomes" id="UP000236449"/>
    </source>
</evidence>